<sequence length="244" mass="27009">MRTSQRKAQEVADRDQKLVHAALGMIRSDGFHNLTLAKLAQRTGYSKGTIYNHFTCREDLLVELSAESARLQLRYFQAIADLPWDGVRSGCAMALAYMEHAVFAPELFECGISARTDAVRRLASEQRLKRRDLVESQLAQVVGYAVERIVSEGAFHNDDIGVNAAVDALRAFVLGYATTHLLSHSFAWAGEEGVDGRLKATASVMRGLGWARLDVTELRRLHRTVADIVRTVADGHAQDRDAVS</sequence>
<accession>A0ABT3U2Y4</accession>
<reference evidence="6" key="1">
    <citation type="submission" date="2022-10" db="EMBL/GenBank/DDBJ databases">
        <title>Streptomyces beihaiensis sp. nov., a chitin degrading actinobacterium, isolated from shrimp pond soil.</title>
        <authorList>
            <person name="Xie J."/>
            <person name="Shen N."/>
        </authorList>
    </citation>
    <scope>NUCLEOTIDE SEQUENCE</scope>
    <source>
        <strain evidence="6">GXMU-J5</strain>
    </source>
</reference>
<dbReference type="InterPro" id="IPR001647">
    <property type="entry name" value="HTH_TetR"/>
</dbReference>
<gene>
    <name evidence="6" type="ORF">OFY01_28750</name>
</gene>
<keyword evidence="2 4" id="KW-0238">DNA-binding</keyword>
<feature type="DNA-binding region" description="H-T-H motif" evidence="4">
    <location>
        <begin position="35"/>
        <end position="54"/>
    </location>
</feature>
<proteinExistence type="predicted"/>
<evidence type="ECO:0000256" key="1">
    <source>
        <dbReference type="ARBA" id="ARBA00023015"/>
    </source>
</evidence>
<evidence type="ECO:0000256" key="4">
    <source>
        <dbReference type="PROSITE-ProRule" id="PRU00335"/>
    </source>
</evidence>
<evidence type="ECO:0000313" key="6">
    <source>
        <dbReference type="EMBL" id="MCX3063679.1"/>
    </source>
</evidence>
<dbReference type="RefSeq" id="WP_266604825.1">
    <property type="nucleotide sequence ID" value="NZ_JAPHNL010000319.1"/>
</dbReference>
<evidence type="ECO:0000256" key="2">
    <source>
        <dbReference type="ARBA" id="ARBA00023125"/>
    </source>
</evidence>
<dbReference type="SUPFAM" id="SSF46689">
    <property type="entry name" value="Homeodomain-like"/>
    <property type="match status" value="1"/>
</dbReference>
<dbReference type="InterPro" id="IPR050109">
    <property type="entry name" value="HTH-type_TetR-like_transc_reg"/>
</dbReference>
<dbReference type="InterPro" id="IPR009057">
    <property type="entry name" value="Homeodomain-like_sf"/>
</dbReference>
<dbReference type="PROSITE" id="PS50977">
    <property type="entry name" value="HTH_TETR_2"/>
    <property type="match status" value="1"/>
</dbReference>
<organism evidence="6 7">
    <name type="scientific">Streptomyces beihaiensis</name>
    <dbReference type="NCBI Taxonomy" id="2984495"/>
    <lineage>
        <taxon>Bacteria</taxon>
        <taxon>Bacillati</taxon>
        <taxon>Actinomycetota</taxon>
        <taxon>Actinomycetes</taxon>
        <taxon>Kitasatosporales</taxon>
        <taxon>Streptomycetaceae</taxon>
        <taxon>Streptomyces</taxon>
    </lineage>
</organism>
<feature type="domain" description="HTH tetR-type" evidence="5">
    <location>
        <begin position="12"/>
        <end position="72"/>
    </location>
</feature>
<dbReference type="Proteomes" id="UP001163064">
    <property type="component" value="Unassembled WGS sequence"/>
</dbReference>
<dbReference type="PANTHER" id="PTHR30055:SF234">
    <property type="entry name" value="HTH-TYPE TRANSCRIPTIONAL REGULATOR BETI"/>
    <property type="match status" value="1"/>
</dbReference>
<comment type="caution">
    <text evidence="6">The sequence shown here is derived from an EMBL/GenBank/DDBJ whole genome shotgun (WGS) entry which is preliminary data.</text>
</comment>
<dbReference type="PANTHER" id="PTHR30055">
    <property type="entry name" value="HTH-TYPE TRANSCRIPTIONAL REGULATOR RUTR"/>
    <property type="match status" value="1"/>
</dbReference>
<keyword evidence="3" id="KW-0804">Transcription</keyword>
<name>A0ABT3U2Y4_9ACTN</name>
<evidence type="ECO:0000256" key="3">
    <source>
        <dbReference type="ARBA" id="ARBA00023163"/>
    </source>
</evidence>
<dbReference type="Pfam" id="PF00440">
    <property type="entry name" value="TetR_N"/>
    <property type="match status" value="1"/>
</dbReference>
<protein>
    <submittedName>
        <fullName evidence="6">TetR/AcrR family transcriptional regulator</fullName>
    </submittedName>
</protein>
<evidence type="ECO:0000259" key="5">
    <source>
        <dbReference type="PROSITE" id="PS50977"/>
    </source>
</evidence>
<evidence type="ECO:0000313" key="7">
    <source>
        <dbReference type="Proteomes" id="UP001163064"/>
    </source>
</evidence>
<dbReference type="Gene3D" id="1.10.357.10">
    <property type="entry name" value="Tetracycline Repressor, domain 2"/>
    <property type="match status" value="1"/>
</dbReference>
<keyword evidence="1" id="KW-0805">Transcription regulation</keyword>
<keyword evidence="7" id="KW-1185">Reference proteome</keyword>
<dbReference type="EMBL" id="JAPHNL010000319">
    <property type="protein sequence ID" value="MCX3063679.1"/>
    <property type="molecule type" value="Genomic_DNA"/>
</dbReference>
<dbReference type="PRINTS" id="PR00455">
    <property type="entry name" value="HTHTETR"/>
</dbReference>